<dbReference type="Proteomes" id="UP000298763">
    <property type="component" value="Chromosome"/>
</dbReference>
<organism evidence="2 5">
    <name type="scientific">Pseudoduganella umbonata</name>
    <dbReference type="NCBI Taxonomy" id="864828"/>
    <lineage>
        <taxon>Bacteria</taxon>
        <taxon>Pseudomonadati</taxon>
        <taxon>Pseudomonadota</taxon>
        <taxon>Betaproteobacteria</taxon>
        <taxon>Burkholderiales</taxon>
        <taxon>Oxalobacteraceae</taxon>
        <taxon>Telluria group</taxon>
        <taxon>Pseudoduganella</taxon>
    </lineage>
</organism>
<feature type="chain" id="PRO_5044609992" evidence="1">
    <location>
        <begin position="22"/>
        <end position="76"/>
    </location>
</feature>
<dbReference type="RefSeq" id="WP_137316390.1">
    <property type="nucleotide sequence ID" value="NZ_CP040017.1"/>
</dbReference>
<dbReference type="EMBL" id="CP040017">
    <property type="protein sequence ID" value="QCP13611.1"/>
    <property type="molecule type" value="Genomic_DNA"/>
</dbReference>
<evidence type="ECO:0000313" key="4">
    <source>
        <dbReference type="Proteomes" id="UP000298763"/>
    </source>
</evidence>
<proteinExistence type="predicted"/>
<dbReference type="AlphaFoldDB" id="A0A4V1EE76"/>
<gene>
    <name evidence="3" type="ORF">FCL38_26610</name>
    <name evidence="2" type="ORF">FHS02_004354</name>
</gene>
<evidence type="ECO:0000256" key="1">
    <source>
        <dbReference type="SAM" id="SignalP"/>
    </source>
</evidence>
<protein>
    <submittedName>
        <fullName evidence="2">Uncharacterized protein</fullName>
    </submittedName>
</protein>
<evidence type="ECO:0000313" key="2">
    <source>
        <dbReference type="EMBL" id="MBB3223508.1"/>
    </source>
</evidence>
<feature type="signal peptide" evidence="1">
    <location>
        <begin position="1"/>
        <end position="21"/>
    </location>
</feature>
<reference evidence="2 5" key="2">
    <citation type="submission" date="2020-08" db="EMBL/GenBank/DDBJ databases">
        <title>Genomic Encyclopedia of Type Strains, Phase III (KMG-III): the genomes of soil and plant-associated and newly described type strains.</title>
        <authorList>
            <person name="Whitman W."/>
        </authorList>
    </citation>
    <scope>NUCLEOTIDE SEQUENCE [LARGE SCALE GENOMIC DNA]</scope>
    <source>
        <strain evidence="2 5">CECT 7753</strain>
    </source>
</reference>
<evidence type="ECO:0000313" key="5">
    <source>
        <dbReference type="Proteomes" id="UP000584325"/>
    </source>
</evidence>
<accession>A0A4V1EE76</accession>
<dbReference type="Proteomes" id="UP000584325">
    <property type="component" value="Unassembled WGS sequence"/>
</dbReference>
<evidence type="ECO:0000313" key="3">
    <source>
        <dbReference type="EMBL" id="QCP13611.1"/>
    </source>
</evidence>
<sequence>MIKRILCTGLLALCASAGAMAAATFAEPPTSAPGAQPVIKARTQNRITKAQPAEGRIGFQLEGAAYQLRNVRLEKL</sequence>
<name>A0A4V1EE76_9BURK</name>
<keyword evidence="4" id="KW-1185">Reference proteome</keyword>
<keyword evidence="1" id="KW-0732">Signal</keyword>
<dbReference type="EMBL" id="JACHXS010000009">
    <property type="protein sequence ID" value="MBB3223508.1"/>
    <property type="molecule type" value="Genomic_DNA"/>
</dbReference>
<reference evidence="3 4" key="1">
    <citation type="submission" date="2019-05" db="EMBL/GenBank/DDBJ databases">
        <title>Draft Genome Sequences of Six Type Strains of the Genus Massilia.</title>
        <authorList>
            <person name="Miess H."/>
            <person name="Frediansyhah A."/>
            <person name="Gross H."/>
        </authorList>
    </citation>
    <scope>NUCLEOTIDE SEQUENCE [LARGE SCALE GENOMIC DNA]</scope>
    <source>
        <strain evidence="3 4">DSMZ 26121</strain>
    </source>
</reference>
<dbReference type="OrthoDB" id="259356at2"/>